<comment type="similarity">
    <text evidence="1">Belongs to the HipA Ser/Thr kinase family.</text>
</comment>
<dbReference type="Pfam" id="PF13657">
    <property type="entry name" value="Couple_hipA"/>
    <property type="match status" value="1"/>
</dbReference>
<evidence type="ECO:0000256" key="2">
    <source>
        <dbReference type="ARBA" id="ARBA00022679"/>
    </source>
</evidence>
<evidence type="ECO:0000256" key="3">
    <source>
        <dbReference type="ARBA" id="ARBA00022777"/>
    </source>
</evidence>
<dbReference type="InterPro" id="IPR052028">
    <property type="entry name" value="HipA_Ser/Thr_kinase"/>
</dbReference>
<evidence type="ECO:0000313" key="7">
    <source>
        <dbReference type="Proteomes" id="UP001597063"/>
    </source>
</evidence>
<keyword evidence="3" id="KW-0418">Kinase</keyword>
<dbReference type="NCBIfam" id="TIGR03071">
    <property type="entry name" value="couple_hipA"/>
    <property type="match status" value="1"/>
</dbReference>
<keyword evidence="2" id="KW-0808">Transferase</keyword>
<dbReference type="RefSeq" id="WP_131756136.1">
    <property type="nucleotide sequence ID" value="NZ_CAACUY010000012.1"/>
</dbReference>
<organism evidence="6 7">
    <name type="scientific">Actinomadura fibrosa</name>
    <dbReference type="NCBI Taxonomy" id="111802"/>
    <lineage>
        <taxon>Bacteria</taxon>
        <taxon>Bacillati</taxon>
        <taxon>Actinomycetota</taxon>
        <taxon>Actinomycetes</taxon>
        <taxon>Streptosporangiales</taxon>
        <taxon>Thermomonosporaceae</taxon>
        <taxon>Actinomadura</taxon>
    </lineage>
</organism>
<dbReference type="PANTHER" id="PTHR37419:SF1">
    <property type="entry name" value="SERINE_THREONINE-PROTEIN KINASE TOXIN HIPA"/>
    <property type="match status" value="1"/>
</dbReference>
<feature type="domain" description="HipA N-terminal subdomain 1" evidence="5">
    <location>
        <begin position="11"/>
        <end position="108"/>
    </location>
</feature>
<dbReference type="InterPro" id="IPR012893">
    <property type="entry name" value="HipA-like_C"/>
</dbReference>
<proteinExistence type="inferred from homology"/>
<dbReference type="Gene3D" id="1.10.1070.20">
    <property type="match status" value="1"/>
</dbReference>
<dbReference type="InterPro" id="IPR017508">
    <property type="entry name" value="HipA_N1"/>
</dbReference>
<evidence type="ECO:0000259" key="5">
    <source>
        <dbReference type="Pfam" id="PF13657"/>
    </source>
</evidence>
<feature type="domain" description="HipA-like C-terminal" evidence="4">
    <location>
        <begin position="138"/>
        <end position="378"/>
    </location>
</feature>
<protein>
    <submittedName>
        <fullName evidence="6">Type II toxin-antitoxin system HipA family toxin</fullName>
    </submittedName>
</protein>
<dbReference type="PANTHER" id="PTHR37419">
    <property type="entry name" value="SERINE/THREONINE-PROTEIN KINASE TOXIN HIPA"/>
    <property type="match status" value="1"/>
</dbReference>
<accession>A0ABW2XJS0</accession>
<reference evidence="7" key="1">
    <citation type="journal article" date="2019" name="Int. J. Syst. Evol. Microbiol.">
        <title>The Global Catalogue of Microorganisms (GCM) 10K type strain sequencing project: providing services to taxonomists for standard genome sequencing and annotation.</title>
        <authorList>
            <consortium name="The Broad Institute Genomics Platform"/>
            <consortium name="The Broad Institute Genome Sequencing Center for Infectious Disease"/>
            <person name="Wu L."/>
            <person name="Ma J."/>
        </authorList>
    </citation>
    <scope>NUCLEOTIDE SEQUENCE [LARGE SCALE GENOMIC DNA]</scope>
    <source>
        <strain evidence="7">JCM 9371</strain>
    </source>
</reference>
<name>A0ABW2XJS0_9ACTN</name>
<evidence type="ECO:0000313" key="6">
    <source>
        <dbReference type="EMBL" id="MFD0685693.1"/>
    </source>
</evidence>
<comment type="caution">
    <text evidence="6">The sequence shown here is derived from an EMBL/GenBank/DDBJ whole genome shotgun (WGS) entry which is preliminary data.</text>
</comment>
<evidence type="ECO:0000256" key="1">
    <source>
        <dbReference type="ARBA" id="ARBA00010164"/>
    </source>
</evidence>
<dbReference type="EMBL" id="JBHTGP010000006">
    <property type="protein sequence ID" value="MFD0685693.1"/>
    <property type="molecule type" value="Genomic_DNA"/>
</dbReference>
<keyword evidence="7" id="KW-1185">Reference proteome</keyword>
<sequence length="411" mass="46973">MRSSDLQVFGVWLNEARVGTLYQKVDRTRFVLDPAYIEDPSRPVLGLTFEQNLHRAHSSQLKLPEWFSNLLPEGRLRQWIAEDRGVSAQREMELLAQVGHDLPGAVRVLPDDESPEEIAWEDYPGSQGTEMPEQGIRFSLAGVAMKFSMLRRGDRLTMPAFGEGGDWIVKLPDAVYADVPRNEFTVMSLAAAIGIEIPEIQLMPREKFDGIPDHAWPGEEAYAFAIRRFDRDGGRNRIHIEDLAQVRNFYPYRKYEGNFETIASLIYRGHDETALQEFVRRLAFSVMISNGDAHLKNWSLIYHDKKVPTLSPAYDLLCTSAYRFKETPEDLGLRFGGSKAFHRVSLGTFRRLQVRLGIRNIDLPEIAAHVAKEVVDRWPDFADNINDNQRLQDAINDSIKMRLKTLLRSSS</sequence>
<dbReference type="Proteomes" id="UP001597063">
    <property type="component" value="Unassembled WGS sequence"/>
</dbReference>
<gene>
    <name evidence="6" type="ORF">ACFQZM_14390</name>
</gene>
<dbReference type="Pfam" id="PF07804">
    <property type="entry name" value="HipA_C"/>
    <property type="match status" value="1"/>
</dbReference>
<evidence type="ECO:0000259" key="4">
    <source>
        <dbReference type="Pfam" id="PF07804"/>
    </source>
</evidence>